<comment type="caution">
    <text evidence="2">The sequence shown here is derived from an EMBL/GenBank/DDBJ whole genome shotgun (WGS) entry which is preliminary data.</text>
</comment>
<dbReference type="RefSeq" id="WP_326298331.1">
    <property type="nucleotide sequence ID" value="NZ_JAYLLH010000023.1"/>
</dbReference>
<organism evidence="2 3">
    <name type="scientific">Mesobacterium hydrothermale</name>
    <dbReference type="NCBI Taxonomy" id="3111907"/>
    <lineage>
        <taxon>Bacteria</taxon>
        <taxon>Pseudomonadati</taxon>
        <taxon>Pseudomonadota</taxon>
        <taxon>Alphaproteobacteria</taxon>
        <taxon>Rhodobacterales</taxon>
        <taxon>Roseobacteraceae</taxon>
        <taxon>Mesobacterium</taxon>
    </lineage>
</organism>
<gene>
    <name evidence="2" type="ORF">VK792_14550</name>
</gene>
<name>A0ABU6HKY8_9RHOB</name>
<dbReference type="SUPFAM" id="SSF52096">
    <property type="entry name" value="ClpP/crotonase"/>
    <property type="match status" value="1"/>
</dbReference>
<evidence type="ECO:0000256" key="1">
    <source>
        <dbReference type="SAM" id="SignalP"/>
    </source>
</evidence>
<evidence type="ECO:0000313" key="3">
    <source>
        <dbReference type="Proteomes" id="UP001348149"/>
    </source>
</evidence>
<sequence>MFRTCLALLLTLFAAGVSQAATVTKGDSRACPARLTGAIAAGDLEKVKALDGVWPEPLDPTTAHQVVCLDSPGGSFAEAMRIAAHFYDVGIGTRLPEGAQCLSACAVLFMSGTRYFYEGVGNGRSSHRNMHFTAQLGFHRPQLSLGRDGQFDAAAVERSFDLAVDASLEFIRLSNGRNGQTDTMVPADLIERMFSHRGDDFFFITTTGMAGRWRIGIDGWQVNRVLGPAQAVQVCDNLTIWNSRYDPNDTTLGPAAARPYAEPNARVGFRVSGSRFGDGVHECMVGFDGPVDDPWMVICGASDIEGNVRGADRCAEDTAMIEPFNILVRDMLAILPPATPLAAINAVSRQQDAEAGQSARSDPTSAQLAQRGCWFNAPGARIINVQEFVNLRQLPGFDTQVVSQIARGASVTLTNPGSVSFLGASDLVQRCSRACQTQRDAGLSAAVQGELAHCVEGNALWYAVRDAAGNQGMSRASS</sequence>
<keyword evidence="1" id="KW-0732">Signal</keyword>
<accession>A0ABU6HKY8</accession>
<dbReference type="EMBL" id="JAYLLH010000023">
    <property type="protein sequence ID" value="MEC3862510.1"/>
    <property type="molecule type" value="Genomic_DNA"/>
</dbReference>
<dbReference type="InterPro" id="IPR029045">
    <property type="entry name" value="ClpP/crotonase-like_dom_sf"/>
</dbReference>
<dbReference type="Proteomes" id="UP001348149">
    <property type="component" value="Unassembled WGS sequence"/>
</dbReference>
<protein>
    <submittedName>
        <fullName evidence="2">Uncharacterized protein</fullName>
    </submittedName>
</protein>
<reference evidence="2 3" key="1">
    <citation type="submission" date="2024-01" db="EMBL/GenBank/DDBJ databases">
        <title>Mesobacterium rodlantinim sp. nov., isolated from shallow sea hydrothermal systems off Kueishantao Island.</title>
        <authorList>
            <person name="Su Z."/>
            <person name="Tang K."/>
        </authorList>
    </citation>
    <scope>NUCLEOTIDE SEQUENCE [LARGE SCALE GENOMIC DNA]</scope>
    <source>
        <strain evidence="2 3">TK19101</strain>
    </source>
</reference>
<feature type="signal peptide" evidence="1">
    <location>
        <begin position="1"/>
        <end position="20"/>
    </location>
</feature>
<keyword evidence="3" id="KW-1185">Reference proteome</keyword>
<proteinExistence type="predicted"/>
<evidence type="ECO:0000313" key="2">
    <source>
        <dbReference type="EMBL" id="MEC3862510.1"/>
    </source>
</evidence>
<feature type="chain" id="PRO_5047377130" evidence="1">
    <location>
        <begin position="21"/>
        <end position="478"/>
    </location>
</feature>